<dbReference type="PANTHER" id="PTHR48419:SF1">
    <property type="entry name" value="SULFOTRANSFERASE DOMAIN-CONTAINING PROTEIN"/>
    <property type="match status" value="1"/>
</dbReference>
<organism evidence="2 3">
    <name type="scientific">Aspergillus calidoustus</name>
    <dbReference type="NCBI Taxonomy" id="454130"/>
    <lineage>
        <taxon>Eukaryota</taxon>
        <taxon>Fungi</taxon>
        <taxon>Dikarya</taxon>
        <taxon>Ascomycota</taxon>
        <taxon>Pezizomycotina</taxon>
        <taxon>Eurotiomycetes</taxon>
        <taxon>Eurotiomycetidae</taxon>
        <taxon>Eurotiales</taxon>
        <taxon>Aspergillaceae</taxon>
        <taxon>Aspergillus</taxon>
        <taxon>Aspergillus subgen. Nidulantes</taxon>
    </lineage>
</organism>
<dbReference type="InterPro" id="IPR053226">
    <property type="entry name" value="Pyrrolopyrazine_biosynth_F"/>
</dbReference>
<evidence type="ECO:0000313" key="2">
    <source>
        <dbReference type="EMBL" id="CEL10547.1"/>
    </source>
</evidence>
<proteinExistence type="predicted"/>
<dbReference type="EMBL" id="CDMC01000019">
    <property type="protein sequence ID" value="CEL10547.1"/>
    <property type="molecule type" value="Genomic_DNA"/>
</dbReference>
<protein>
    <submittedName>
        <fullName evidence="2">Uncharacterized protein</fullName>
    </submittedName>
</protein>
<accession>A0A0U5GFP1</accession>
<keyword evidence="3" id="KW-1185">Reference proteome</keyword>
<dbReference type="Proteomes" id="UP000054771">
    <property type="component" value="Unassembled WGS sequence"/>
</dbReference>
<evidence type="ECO:0000256" key="1">
    <source>
        <dbReference type="SAM" id="MobiDB-lite"/>
    </source>
</evidence>
<name>A0A0U5GFP1_ASPCI</name>
<evidence type="ECO:0000313" key="3">
    <source>
        <dbReference type="Proteomes" id="UP000054771"/>
    </source>
</evidence>
<dbReference type="AlphaFoldDB" id="A0A0U5GFP1"/>
<dbReference type="PANTHER" id="PTHR48419">
    <property type="entry name" value="SULFOTRANSFERASE DOMAIN-CONTAINING PROTEIN"/>
    <property type="match status" value="1"/>
</dbReference>
<dbReference type="STRING" id="454130.A0A0U5GFP1"/>
<feature type="compositionally biased region" description="Low complexity" evidence="1">
    <location>
        <begin position="26"/>
        <end position="39"/>
    </location>
</feature>
<dbReference type="OrthoDB" id="3650366at2759"/>
<sequence>MTRTPTPDTMEPKVKTEAEVEEEANTESPIPQPASTSAPAATSMLPSRMFIITIHPNGTNSLSSILDLPNQPSTMAIDNLLSGAFETCFESSRPTNRRRLISNTQKAIHRNLVDADYAWAHAFRQGKVLCANICAPWLINPTVLNLYPAPSHVMAQGEMFKARVPASYASSALDGLFNYTNMNLSMFPDEYVRTWGMTFVIVHPVVLFPLIYRALRYSLLPDIQHSCALHMTYHWTVTLYKWAQADSAAPEPIIIDADALIEIPGHLASMFCQQTGLHLDLGLVRFEDAKAHREARLWNDKDYRDRFIRLTAEGRSTLDAVIELAKPGWVADFGTVAAEVIGDAVGAAQDDYMYLYDRRLQ</sequence>
<reference evidence="3" key="1">
    <citation type="journal article" date="2016" name="Genome Announc.">
        <title>Draft genome sequences of fungus Aspergillus calidoustus.</title>
        <authorList>
            <person name="Horn F."/>
            <person name="Linde J."/>
            <person name="Mattern D.J."/>
            <person name="Walther G."/>
            <person name="Guthke R."/>
            <person name="Scherlach K."/>
            <person name="Martin K."/>
            <person name="Brakhage A.A."/>
            <person name="Petzke L."/>
            <person name="Valiante V."/>
        </authorList>
    </citation>
    <scope>NUCLEOTIDE SEQUENCE [LARGE SCALE GENOMIC DNA]</scope>
    <source>
        <strain evidence="3">SF006504</strain>
    </source>
</reference>
<feature type="region of interest" description="Disordered" evidence="1">
    <location>
        <begin position="1"/>
        <end position="39"/>
    </location>
</feature>
<gene>
    <name evidence="2" type="ORF">ASPCAL13664</name>
</gene>